<proteinExistence type="predicted"/>
<gene>
    <name evidence="2" type="ORF">D9615_008457</name>
</gene>
<evidence type="ECO:0000313" key="2">
    <source>
        <dbReference type="EMBL" id="KAF5376249.1"/>
    </source>
</evidence>
<dbReference type="EMBL" id="JAACJP010000029">
    <property type="protein sequence ID" value="KAF5376249.1"/>
    <property type="molecule type" value="Genomic_DNA"/>
</dbReference>
<feature type="region of interest" description="Disordered" evidence="1">
    <location>
        <begin position="24"/>
        <end position="43"/>
    </location>
</feature>
<protein>
    <submittedName>
        <fullName evidence="2">Uncharacterized protein</fullName>
    </submittedName>
</protein>
<accession>A0A8H5H3R8</accession>
<reference evidence="2 3" key="1">
    <citation type="journal article" date="2020" name="ISME J.">
        <title>Uncovering the hidden diversity of litter-decomposition mechanisms in mushroom-forming fungi.</title>
        <authorList>
            <person name="Floudas D."/>
            <person name="Bentzer J."/>
            <person name="Ahren D."/>
            <person name="Johansson T."/>
            <person name="Persson P."/>
            <person name="Tunlid A."/>
        </authorList>
    </citation>
    <scope>NUCLEOTIDE SEQUENCE [LARGE SCALE GENOMIC DNA]</scope>
    <source>
        <strain evidence="2 3">CBS 661.87</strain>
    </source>
</reference>
<evidence type="ECO:0000256" key="1">
    <source>
        <dbReference type="SAM" id="MobiDB-lite"/>
    </source>
</evidence>
<dbReference type="Proteomes" id="UP000565441">
    <property type="component" value="Unassembled WGS sequence"/>
</dbReference>
<organism evidence="2 3">
    <name type="scientific">Tricholomella constricta</name>
    <dbReference type="NCBI Taxonomy" id="117010"/>
    <lineage>
        <taxon>Eukaryota</taxon>
        <taxon>Fungi</taxon>
        <taxon>Dikarya</taxon>
        <taxon>Basidiomycota</taxon>
        <taxon>Agaricomycotina</taxon>
        <taxon>Agaricomycetes</taxon>
        <taxon>Agaricomycetidae</taxon>
        <taxon>Agaricales</taxon>
        <taxon>Tricholomatineae</taxon>
        <taxon>Lyophyllaceae</taxon>
        <taxon>Tricholomella</taxon>
    </lineage>
</organism>
<keyword evidence="3" id="KW-1185">Reference proteome</keyword>
<dbReference type="AlphaFoldDB" id="A0A8H5H3R8"/>
<evidence type="ECO:0000313" key="3">
    <source>
        <dbReference type="Proteomes" id="UP000565441"/>
    </source>
</evidence>
<name>A0A8H5H3R8_9AGAR</name>
<comment type="caution">
    <text evidence="2">The sequence shown here is derived from an EMBL/GenBank/DDBJ whole genome shotgun (WGS) entry which is preliminary data.</text>
</comment>
<feature type="compositionally biased region" description="Polar residues" evidence="1">
    <location>
        <begin position="24"/>
        <end position="37"/>
    </location>
</feature>
<sequence length="88" mass="9637">MQDQPAPASPPPPAATADLHARTTSRVALASHSSKFSQVEREGTKRRKLFRIMLRANEASGDCDALWVLSNQGEMQLSPLKEGFSDSR</sequence>